<evidence type="ECO:0000313" key="2">
    <source>
        <dbReference type="Proteomes" id="UP000295334"/>
    </source>
</evidence>
<evidence type="ECO:0000313" key="1">
    <source>
        <dbReference type="EMBL" id="TCJ12105.1"/>
    </source>
</evidence>
<dbReference type="EMBL" id="SJZI01000052">
    <property type="protein sequence ID" value="TCJ12105.1"/>
    <property type="molecule type" value="Genomic_DNA"/>
</dbReference>
<dbReference type="AlphaFoldDB" id="A0A4R1B7B6"/>
<sequence length="85" mass="9416">MDHRLTFASLDELKNIVSGIQQSKTKASLLLDRAGLTRMEGTITDVEEDKTAPDRTAFRITGGERIALNEVIAINGIFRSDYSEC</sequence>
<name>A0A4R1B7B6_9BACT</name>
<dbReference type="RefSeq" id="WP_131450581.1">
    <property type="nucleotide sequence ID" value="NZ_SJZI01000052.1"/>
</dbReference>
<comment type="caution">
    <text evidence="1">The sequence shown here is derived from an EMBL/GenBank/DDBJ whole genome shotgun (WGS) entry which is preliminary data.</text>
</comment>
<proteinExistence type="predicted"/>
<dbReference type="OrthoDB" id="674025at2"/>
<protein>
    <submittedName>
        <fullName evidence="1">Uncharacterized protein</fullName>
    </submittedName>
</protein>
<organism evidence="1 2">
    <name type="scientific">Flaviaesturariibacter flavus</name>
    <dbReference type="NCBI Taxonomy" id="2502780"/>
    <lineage>
        <taxon>Bacteria</taxon>
        <taxon>Pseudomonadati</taxon>
        <taxon>Bacteroidota</taxon>
        <taxon>Chitinophagia</taxon>
        <taxon>Chitinophagales</taxon>
        <taxon>Chitinophagaceae</taxon>
        <taxon>Flaviaestuariibacter</taxon>
    </lineage>
</organism>
<dbReference type="Proteomes" id="UP000295334">
    <property type="component" value="Unassembled WGS sequence"/>
</dbReference>
<accession>A0A4R1B7B6</accession>
<keyword evidence="2" id="KW-1185">Reference proteome</keyword>
<gene>
    <name evidence="1" type="ORF">EPD60_16255</name>
</gene>
<reference evidence="1 2" key="1">
    <citation type="submission" date="2019-03" db="EMBL/GenBank/DDBJ databases">
        <authorList>
            <person name="Kim M.K.M."/>
        </authorList>
    </citation>
    <scope>NUCLEOTIDE SEQUENCE [LARGE SCALE GENOMIC DNA]</scope>
    <source>
        <strain evidence="1 2">17J68-12</strain>
    </source>
</reference>